<protein>
    <submittedName>
        <fullName evidence="1">Uncharacterized protein</fullName>
    </submittedName>
</protein>
<organism evidence="1">
    <name type="scientific">Lepeophtheirus salmonis</name>
    <name type="common">Salmon louse</name>
    <name type="synonym">Caligus salmonis</name>
    <dbReference type="NCBI Taxonomy" id="72036"/>
    <lineage>
        <taxon>Eukaryota</taxon>
        <taxon>Metazoa</taxon>
        <taxon>Ecdysozoa</taxon>
        <taxon>Arthropoda</taxon>
        <taxon>Crustacea</taxon>
        <taxon>Multicrustacea</taxon>
        <taxon>Hexanauplia</taxon>
        <taxon>Copepoda</taxon>
        <taxon>Siphonostomatoida</taxon>
        <taxon>Caligidae</taxon>
        <taxon>Lepeophtheirus</taxon>
    </lineage>
</organism>
<reference evidence="1" key="1">
    <citation type="submission" date="2014-05" db="EMBL/GenBank/DDBJ databases">
        <authorList>
            <person name="Chronopoulou M."/>
        </authorList>
    </citation>
    <scope>NUCLEOTIDE SEQUENCE</scope>
    <source>
        <tissue evidence="1">Whole organism</tissue>
    </source>
</reference>
<proteinExistence type="predicted"/>
<evidence type="ECO:0000313" key="1">
    <source>
        <dbReference type="EMBL" id="CDW43714.1"/>
    </source>
</evidence>
<sequence>MSQIQYQNLKNLKNPSPDLIQIEVVKQKDVIDFDIVCENIIKSSQQEDASQFLKTHSRATNSKKKSSSVCNVEACPIPVFQKKLFHSSKPKTKIRLVSNAYLMGKNQTASEVKQHNYSNINYTLSPEIKNNTSNQAGWINSFTPVSSQTVKKSFFNDNKGWNGQVSDFLKNLNEPVNIANEKEIIDSNSKEENGKKDLMRPSFFELASIENDKKVTKPINDFIEYYIRAKSGYTINVRNFNGIWKLANHNEKTLRKLYQKEQPRYKSQLRLLLAKELEANLLYNQLPQNISIRELLDVTVDYFMRDDDIKEQLKLDKYEFTTEYLQSLLDTVKLVDQCKSLTKQLHDFNYGEKKVKFFQRLKTLENLRSFIESRVSQSSKMSPGAYYLSLVVQYILAHVEISLCSLKRMHRVYGCKCLKEFLEEKISPFMEYIPEEIMSLVHLICDFLLPLDLL</sequence>
<accession>A0A0K2UZP3</accession>
<dbReference type="AlphaFoldDB" id="A0A0K2UZP3"/>
<dbReference type="EMBL" id="HACA01026353">
    <property type="protein sequence ID" value="CDW43714.1"/>
    <property type="molecule type" value="Transcribed_RNA"/>
</dbReference>
<name>A0A0K2UZP3_LEPSM</name>